<dbReference type="GO" id="GO:0003677">
    <property type="term" value="F:DNA binding"/>
    <property type="evidence" value="ECO:0007669"/>
    <property type="project" value="InterPro"/>
</dbReference>
<dbReference type="EMBL" id="JACVDC010000027">
    <property type="protein sequence ID" value="MBC9796426.1"/>
    <property type="molecule type" value="Genomic_DNA"/>
</dbReference>
<dbReference type="NCBIfam" id="TIGR02937">
    <property type="entry name" value="sigma70-ECF"/>
    <property type="match status" value="1"/>
</dbReference>
<evidence type="ECO:0000259" key="6">
    <source>
        <dbReference type="Pfam" id="PF08281"/>
    </source>
</evidence>
<dbReference type="InterPro" id="IPR014284">
    <property type="entry name" value="RNA_pol_sigma-70_dom"/>
</dbReference>
<proteinExistence type="inferred from homology"/>
<dbReference type="Pfam" id="PF04542">
    <property type="entry name" value="Sigma70_r2"/>
    <property type="match status" value="1"/>
</dbReference>
<dbReference type="Gene3D" id="1.10.10.10">
    <property type="entry name" value="Winged helix-like DNA-binding domain superfamily/Winged helix DNA-binding domain"/>
    <property type="match status" value="1"/>
</dbReference>
<dbReference type="SUPFAM" id="SSF88659">
    <property type="entry name" value="Sigma3 and sigma4 domains of RNA polymerase sigma factors"/>
    <property type="match status" value="1"/>
</dbReference>
<dbReference type="AlphaFoldDB" id="A0A926JS79"/>
<feature type="domain" description="RNA polymerase sigma factor 70 region 4 type 2" evidence="6">
    <location>
        <begin position="125"/>
        <end position="172"/>
    </location>
</feature>
<dbReference type="Proteomes" id="UP000653730">
    <property type="component" value="Unassembled WGS sequence"/>
</dbReference>
<accession>A0A926JS79</accession>
<evidence type="ECO:0000259" key="5">
    <source>
        <dbReference type="Pfam" id="PF04542"/>
    </source>
</evidence>
<protein>
    <submittedName>
        <fullName evidence="7">RNA polymerase sigma-70 factor</fullName>
    </submittedName>
</protein>
<dbReference type="InterPro" id="IPR013324">
    <property type="entry name" value="RNA_pol_sigma_r3/r4-like"/>
</dbReference>
<feature type="domain" description="RNA polymerase sigma-70 region 2" evidence="5">
    <location>
        <begin position="28"/>
        <end position="94"/>
    </location>
</feature>
<evidence type="ECO:0000313" key="7">
    <source>
        <dbReference type="EMBL" id="MBC9796426.1"/>
    </source>
</evidence>
<comment type="similarity">
    <text evidence="1">Belongs to the sigma-70 factor family. ECF subfamily.</text>
</comment>
<keyword evidence="4" id="KW-0804">Transcription</keyword>
<dbReference type="PANTHER" id="PTHR43133:SF46">
    <property type="entry name" value="RNA POLYMERASE SIGMA-70 FACTOR ECF SUBFAMILY"/>
    <property type="match status" value="1"/>
</dbReference>
<organism evidence="7 8">
    <name type="scientific">Sinomicrobium weinanense</name>
    <dbReference type="NCBI Taxonomy" id="2842200"/>
    <lineage>
        <taxon>Bacteria</taxon>
        <taxon>Pseudomonadati</taxon>
        <taxon>Bacteroidota</taxon>
        <taxon>Flavobacteriia</taxon>
        <taxon>Flavobacteriales</taxon>
        <taxon>Flavobacteriaceae</taxon>
        <taxon>Sinomicrobium</taxon>
    </lineage>
</organism>
<keyword evidence="8" id="KW-1185">Reference proteome</keyword>
<dbReference type="InterPro" id="IPR014327">
    <property type="entry name" value="RNA_pol_sigma70_bacteroid"/>
</dbReference>
<evidence type="ECO:0000256" key="2">
    <source>
        <dbReference type="ARBA" id="ARBA00023015"/>
    </source>
</evidence>
<dbReference type="InterPro" id="IPR039425">
    <property type="entry name" value="RNA_pol_sigma-70-like"/>
</dbReference>
<dbReference type="InterPro" id="IPR007627">
    <property type="entry name" value="RNA_pol_sigma70_r2"/>
</dbReference>
<dbReference type="GO" id="GO:0006352">
    <property type="term" value="P:DNA-templated transcription initiation"/>
    <property type="evidence" value="ECO:0007669"/>
    <property type="project" value="InterPro"/>
</dbReference>
<keyword evidence="3" id="KW-0731">Sigma factor</keyword>
<gene>
    <name evidence="7" type="ORF">IBL28_10625</name>
</gene>
<evidence type="ECO:0000256" key="1">
    <source>
        <dbReference type="ARBA" id="ARBA00010641"/>
    </source>
</evidence>
<name>A0A926JS79_9FLAO</name>
<keyword evidence="2" id="KW-0805">Transcription regulation</keyword>
<dbReference type="GO" id="GO:0016987">
    <property type="term" value="F:sigma factor activity"/>
    <property type="evidence" value="ECO:0007669"/>
    <property type="project" value="UniProtKB-KW"/>
</dbReference>
<evidence type="ECO:0000256" key="3">
    <source>
        <dbReference type="ARBA" id="ARBA00023082"/>
    </source>
</evidence>
<dbReference type="RefSeq" id="WP_187965570.1">
    <property type="nucleotide sequence ID" value="NZ_JACVDC010000027.1"/>
</dbReference>
<evidence type="ECO:0000313" key="8">
    <source>
        <dbReference type="Proteomes" id="UP000653730"/>
    </source>
</evidence>
<dbReference type="SUPFAM" id="SSF88946">
    <property type="entry name" value="Sigma2 domain of RNA polymerase sigma factors"/>
    <property type="match status" value="1"/>
</dbReference>
<dbReference type="Gene3D" id="1.10.1740.10">
    <property type="match status" value="1"/>
</dbReference>
<sequence length="229" mass="27295">MKPVTEYENTEKLIEHLKKGEEKAYVFLVDKFHRRLFAYAHTLIHDHAAAEDIVQNVFLKTWQYRDKLNSKYSIQSFLFSAVYNQFVNTYKKDKSTILLELKYHETMYDVVDKMDESTLERLLNIVTREIEKLPPKCRQVFTLSKKEGLTNKEIADYMDISVKAVEAQITKGFNILRKELGEKYELIVLYIKHFCHNEDDKFSIKKRSSWQDLKPEHNPIRTSILYLNF</sequence>
<dbReference type="InterPro" id="IPR013325">
    <property type="entry name" value="RNA_pol_sigma_r2"/>
</dbReference>
<evidence type="ECO:0000256" key="4">
    <source>
        <dbReference type="ARBA" id="ARBA00023163"/>
    </source>
</evidence>
<dbReference type="InterPro" id="IPR036388">
    <property type="entry name" value="WH-like_DNA-bd_sf"/>
</dbReference>
<dbReference type="Pfam" id="PF08281">
    <property type="entry name" value="Sigma70_r4_2"/>
    <property type="match status" value="1"/>
</dbReference>
<reference evidence="7 8" key="1">
    <citation type="submission" date="2020-09" db="EMBL/GenBank/DDBJ databases">
        <title>Sinomicrobium weinanense sp. nov., a halophilic bacteria isolated from saline-alkali soil.</title>
        <authorList>
            <person name="Wu P."/>
            <person name="Ren H."/>
            <person name="Mei Y."/>
            <person name="Liang Y."/>
            <person name="Chen Z."/>
        </authorList>
    </citation>
    <scope>NUCLEOTIDE SEQUENCE [LARGE SCALE GENOMIC DNA]</scope>
    <source>
        <strain evidence="7 8">FJxs</strain>
    </source>
</reference>
<dbReference type="NCBIfam" id="TIGR02985">
    <property type="entry name" value="Sig70_bacteroi1"/>
    <property type="match status" value="1"/>
</dbReference>
<comment type="caution">
    <text evidence="7">The sequence shown here is derived from an EMBL/GenBank/DDBJ whole genome shotgun (WGS) entry which is preliminary data.</text>
</comment>
<dbReference type="PANTHER" id="PTHR43133">
    <property type="entry name" value="RNA POLYMERASE ECF-TYPE SIGMA FACTO"/>
    <property type="match status" value="1"/>
</dbReference>
<dbReference type="InterPro" id="IPR013249">
    <property type="entry name" value="RNA_pol_sigma70_r4_t2"/>
</dbReference>